<evidence type="ECO:0000313" key="3">
    <source>
        <dbReference type="Proteomes" id="UP000257136"/>
    </source>
</evidence>
<dbReference type="GO" id="GO:0016757">
    <property type="term" value="F:glycosyltransferase activity"/>
    <property type="evidence" value="ECO:0007669"/>
    <property type="project" value="InterPro"/>
</dbReference>
<evidence type="ECO:0000313" key="2">
    <source>
        <dbReference type="EMBL" id="REG98463.1"/>
    </source>
</evidence>
<name>A0A3E0EL63_9FLAO</name>
<dbReference type="Pfam" id="PF00534">
    <property type="entry name" value="Glycos_transf_1"/>
    <property type="match status" value="1"/>
</dbReference>
<accession>A0A3E0EL63</accession>
<dbReference type="InterPro" id="IPR001296">
    <property type="entry name" value="Glyco_trans_1"/>
</dbReference>
<reference evidence="2 3" key="1">
    <citation type="submission" date="2018-08" db="EMBL/GenBank/DDBJ databases">
        <title>Genomic Encyclopedia of Archaeal and Bacterial Type Strains, Phase II (KMG-II): from individual species to whole genera.</title>
        <authorList>
            <person name="Goeker M."/>
        </authorList>
    </citation>
    <scope>NUCLEOTIDE SEQUENCE [LARGE SCALE GENOMIC DNA]</scope>
    <source>
        <strain evidence="2 3">DSM 100880</strain>
    </source>
</reference>
<dbReference type="Gene3D" id="3.40.50.2000">
    <property type="entry name" value="Glycogen Phosphorylase B"/>
    <property type="match status" value="2"/>
</dbReference>
<organism evidence="2 3">
    <name type="scientific">Flavobacterium aquicola</name>
    <dbReference type="NCBI Taxonomy" id="1682742"/>
    <lineage>
        <taxon>Bacteria</taxon>
        <taxon>Pseudomonadati</taxon>
        <taxon>Bacteroidota</taxon>
        <taxon>Flavobacteriia</taxon>
        <taxon>Flavobacteriales</taxon>
        <taxon>Flavobacteriaceae</taxon>
        <taxon>Flavobacterium</taxon>
    </lineage>
</organism>
<dbReference type="EMBL" id="QUNI01000006">
    <property type="protein sequence ID" value="REG98463.1"/>
    <property type="molecule type" value="Genomic_DNA"/>
</dbReference>
<feature type="domain" description="Glycosyl transferase family 1" evidence="1">
    <location>
        <begin position="195"/>
        <end position="339"/>
    </location>
</feature>
<protein>
    <submittedName>
        <fullName evidence="2">Glycosyltransferase involved in cell wall biosynthesis</fullName>
    </submittedName>
</protein>
<sequence>MKILYIAPDITDSGGISRVISLKTNYFVCSFNYKVVILSVNDCTSNRFYDFHSDIKWFNIKKTKNLFFFRNYIRLIKEIISKEKPDVIVICDAVLWLFIPWFLQTKIPIIFETHFSVSFEKVKNRSLYTKLRSGLVHFFKQKTINKFSCFVSVTDEGSKEWNAKNKIVIPNPVSFKVAEKANLVNKRAMAVCMIPHIKGLDRLLLIWSRITQTHPDWQLDIYGQLAADSEYQEMANKLNISNNINFLSPVKDIQHSYNQSSVFLMTSRTEAFGMVLIEAMASGVPCIAYDCPSGPRVIIDDEVNGFLIEDGNSDLFVQKLELLIEDENLRFQMGKAAQESIKKYEIEGIMKKWDKLFLDLI</sequence>
<dbReference type="SUPFAM" id="SSF53756">
    <property type="entry name" value="UDP-Glycosyltransferase/glycogen phosphorylase"/>
    <property type="match status" value="1"/>
</dbReference>
<dbReference type="CDD" id="cd03820">
    <property type="entry name" value="GT4_AmsD-like"/>
    <property type="match status" value="1"/>
</dbReference>
<dbReference type="AlphaFoldDB" id="A0A3E0EL63"/>
<dbReference type="PANTHER" id="PTHR12526">
    <property type="entry name" value="GLYCOSYLTRANSFERASE"/>
    <property type="match status" value="1"/>
</dbReference>
<dbReference type="RefSeq" id="WP_115813357.1">
    <property type="nucleotide sequence ID" value="NZ_QUNI01000006.1"/>
</dbReference>
<dbReference type="PANTHER" id="PTHR12526:SF630">
    <property type="entry name" value="GLYCOSYLTRANSFERASE"/>
    <property type="match status" value="1"/>
</dbReference>
<dbReference type="OrthoDB" id="9811239at2"/>
<keyword evidence="2" id="KW-0808">Transferase</keyword>
<gene>
    <name evidence="2" type="ORF">C8P67_10659</name>
</gene>
<keyword evidence="3" id="KW-1185">Reference proteome</keyword>
<proteinExistence type="predicted"/>
<comment type="caution">
    <text evidence="2">The sequence shown here is derived from an EMBL/GenBank/DDBJ whole genome shotgun (WGS) entry which is preliminary data.</text>
</comment>
<evidence type="ECO:0000259" key="1">
    <source>
        <dbReference type="Pfam" id="PF00534"/>
    </source>
</evidence>
<dbReference type="Proteomes" id="UP000257136">
    <property type="component" value="Unassembled WGS sequence"/>
</dbReference>